<feature type="transmembrane region" description="Helical" evidence="1">
    <location>
        <begin position="26"/>
        <end position="43"/>
    </location>
</feature>
<proteinExistence type="predicted"/>
<dbReference type="OrthoDB" id="1822490at2"/>
<reference evidence="2 3" key="1">
    <citation type="journal article" date="2014" name="PLoS ONE">
        <title>Rumen cellulosomics: divergent fiber-degrading strategies revealed by comparative genome-wide analysis of six ruminococcal strains.</title>
        <authorList>
            <person name="Dassa B."/>
            <person name="Borovok I."/>
            <person name="Ruimy-Israeli V."/>
            <person name="Lamed R."/>
            <person name="Flint H.J."/>
            <person name="Duncan S.H."/>
            <person name="Henrissat B."/>
            <person name="Coutinho P."/>
            <person name="Morrison M."/>
            <person name="Mosoni P."/>
            <person name="Yeoman C.J."/>
            <person name="White B.A."/>
            <person name="Bayer E.A."/>
        </authorList>
    </citation>
    <scope>NUCLEOTIDE SEQUENCE [LARGE SCALE GENOMIC DNA]</scope>
    <source>
        <strain evidence="2 3">007c</strain>
    </source>
</reference>
<keyword evidence="1" id="KW-1133">Transmembrane helix</keyword>
<protein>
    <submittedName>
        <fullName evidence="2">Uncharacterized protein</fullName>
    </submittedName>
</protein>
<dbReference type="AlphaFoldDB" id="W7UEQ6"/>
<dbReference type="PATRIC" id="fig|1341157.4.peg.1651"/>
<organism evidence="2 3">
    <name type="scientific">Ruminococcus flavefaciens 007c</name>
    <dbReference type="NCBI Taxonomy" id="1341157"/>
    <lineage>
        <taxon>Bacteria</taxon>
        <taxon>Bacillati</taxon>
        <taxon>Bacillota</taxon>
        <taxon>Clostridia</taxon>
        <taxon>Eubacteriales</taxon>
        <taxon>Oscillospiraceae</taxon>
        <taxon>Ruminococcus</taxon>
    </lineage>
</organism>
<keyword evidence="1" id="KW-0812">Transmembrane</keyword>
<dbReference type="RefSeq" id="WP_037299047.1">
    <property type="nucleotide sequence ID" value="NZ_ATAX01000024.1"/>
</dbReference>
<evidence type="ECO:0000313" key="3">
    <source>
        <dbReference type="Proteomes" id="UP000019365"/>
    </source>
</evidence>
<sequence length="256" mass="29180">MFGKKTVPENAKEAEAIRKNKVSDSIFLFIAVFMTLISAFTYVMVGVGLITTIMIVIWALALLQCVIKGRKRFFELMILFSIAVTIILFFLLTAAKGFRSTTSWKYNAQRKYVDLIHNGHSDCFPDKLPDDISDYSIEYLPSFLQGTGHFRVHFKTSAEQIARYENEYSAQAIYTIPLSDFNDSRRVQVKEISPKASATYEGDSTLDVSYDNKFWEGHENNSTVYFISAVHNWNHPHSGAVIINKTEKMVEFTHLG</sequence>
<dbReference type="Proteomes" id="UP000019365">
    <property type="component" value="Unassembled WGS sequence"/>
</dbReference>
<keyword evidence="1" id="KW-0472">Membrane</keyword>
<feature type="transmembrane region" description="Helical" evidence="1">
    <location>
        <begin position="74"/>
        <end position="95"/>
    </location>
</feature>
<gene>
    <name evidence="2" type="ORF">RF007C_06090</name>
</gene>
<keyword evidence="3" id="KW-1185">Reference proteome</keyword>
<accession>W7UEQ6</accession>
<evidence type="ECO:0000313" key="2">
    <source>
        <dbReference type="EMBL" id="EWM53626.1"/>
    </source>
</evidence>
<evidence type="ECO:0000256" key="1">
    <source>
        <dbReference type="SAM" id="Phobius"/>
    </source>
</evidence>
<name>W7UEQ6_RUMFL</name>
<feature type="transmembrane region" description="Helical" evidence="1">
    <location>
        <begin position="49"/>
        <end position="67"/>
    </location>
</feature>
<comment type="caution">
    <text evidence="2">The sequence shown here is derived from an EMBL/GenBank/DDBJ whole genome shotgun (WGS) entry which is preliminary data.</text>
</comment>
<dbReference type="eggNOG" id="ENOG5033535">
    <property type="taxonomic scope" value="Bacteria"/>
</dbReference>
<dbReference type="EMBL" id="ATAX01000024">
    <property type="protein sequence ID" value="EWM53626.1"/>
    <property type="molecule type" value="Genomic_DNA"/>
</dbReference>